<organism evidence="4 5">
    <name type="scientific">Anaeromassilibacillus senegalensis</name>
    <dbReference type="NCBI Taxonomy" id="1673717"/>
    <lineage>
        <taxon>Bacteria</taxon>
        <taxon>Bacillati</taxon>
        <taxon>Bacillota</taxon>
        <taxon>Clostridia</taxon>
        <taxon>Eubacteriales</taxon>
        <taxon>Acutalibacteraceae</taxon>
        <taxon>Anaeromassilibacillus</taxon>
    </lineage>
</organism>
<gene>
    <name evidence="4" type="ORF">JQM67_11860</name>
</gene>
<dbReference type="InterPro" id="IPR001670">
    <property type="entry name" value="ADH_Fe/GldA"/>
</dbReference>
<dbReference type="Pfam" id="PF00465">
    <property type="entry name" value="Fe-ADH"/>
    <property type="match status" value="1"/>
</dbReference>
<feature type="domain" description="Alcohol dehydrogenase iron-type/glycerol dehydrogenase GldA" evidence="2">
    <location>
        <begin position="9"/>
        <end position="177"/>
    </location>
</feature>
<evidence type="ECO:0000313" key="5">
    <source>
        <dbReference type="Proteomes" id="UP001299220"/>
    </source>
</evidence>
<name>A0ABS9CSG6_9FIRM</name>
<dbReference type="PANTHER" id="PTHR43633:SF1">
    <property type="entry name" value="ALCOHOL DEHYDROGENASE YQHD"/>
    <property type="match status" value="1"/>
</dbReference>
<evidence type="ECO:0000256" key="1">
    <source>
        <dbReference type="ARBA" id="ARBA00023002"/>
    </source>
</evidence>
<dbReference type="Proteomes" id="UP001299220">
    <property type="component" value="Unassembled WGS sequence"/>
</dbReference>
<dbReference type="Gene3D" id="3.40.50.1970">
    <property type="match status" value="1"/>
</dbReference>
<protein>
    <submittedName>
        <fullName evidence="4">Iron-containing alcohol dehydrogenase</fullName>
    </submittedName>
</protein>
<dbReference type="Gene3D" id="1.20.1090.10">
    <property type="entry name" value="Dehydroquinate synthase-like - alpha domain"/>
    <property type="match status" value="1"/>
</dbReference>
<reference evidence="4 5" key="1">
    <citation type="submission" date="2020-12" db="EMBL/GenBank/DDBJ databases">
        <title>Whole genome sequences of gut porcine anaerobes.</title>
        <authorList>
            <person name="Kubasova T."/>
            <person name="Jahodarova E."/>
            <person name="Rychlik I."/>
        </authorList>
    </citation>
    <scope>NUCLEOTIDE SEQUENCE [LARGE SCALE GENOMIC DNA]</scope>
    <source>
        <strain evidence="4 5">An867</strain>
    </source>
</reference>
<proteinExistence type="predicted"/>
<dbReference type="CDD" id="cd08187">
    <property type="entry name" value="BDH"/>
    <property type="match status" value="1"/>
</dbReference>
<dbReference type="SUPFAM" id="SSF56796">
    <property type="entry name" value="Dehydroquinate synthase-like"/>
    <property type="match status" value="1"/>
</dbReference>
<dbReference type="EMBL" id="JAFBIT010000004">
    <property type="protein sequence ID" value="MCF2653296.1"/>
    <property type="molecule type" value="Genomic_DNA"/>
</dbReference>
<dbReference type="Pfam" id="PF25137">
    <property type="entry name" value="ADH_Fe_C"/>
    <property type="match status" value="1"/>
</dbReference>
<accession>A0ABS9CSG6</accession>
<dbReference type="InterPro" id="IPR044731">
    <property type="entry name" value="BDH-like"/>
</dbReference>
<comment type="caution">
    <text evidence="4">The sequence shown here is derived from an EMBL/GenBank/DDBJ whole genome shotgun (WGS) entry which is preliminary data.</text>
</comment>
<evidence type="ECO:0000259" key="3">
    <source>
        <dbReference type="Pfam" id="PF25137"/>
    </source>
</evidence>
<sequence length="388" mass="41871">MKNFFYHAPVKVLFGEGSVERHLGTELRACGKTVMLAYGGGSVKRSGLYDQIVGILEQAGKTVVDFGGITPNPTYDMVLAGAETVKRENVDFILAMGGGSVMDCVKIISAAAKAPGDYWKLIFEDHYYPMSGTPWGTIVTLSGTGSEMNGLGGISNKALNRKATLPGTPAAFAICDPSYLLTVSQKQLASGIFDNLSHCMETYFGAGDCVSDAMNEAVMRDIITNARAWVKDPKNVDILGNLMWDSSLPQTFLFACGKEGGFQCHAIEAQLCAYTGSNHGMALAVIHPSYYRHIVKDMPERFAQFGRRVFDLDPAGKTTQKLADEAVEAVEAVAGFAKELGLDSSFTQLGLKVDEGILRQVSESCGIAGGMPRKLEREEIFQLLCEVL</sequence>
<evidence type="ECO:0000313" key="4">
    <source>
        <dbReference type="EMBL" id="MCF2653296.1"/>
    </source>
</evidence>
<keyword evidence="1" id="KW-0560">Oxidoreductase</keyword>
<dbReference type="RefSeq" id="WP_235324331.1">
    <property type="nucleotide sequence ID" value="NZ_JAFBIT010000004.1"/>
</dbReference>
<dbReference type="PANTHER" id="PTHR43633">
    <property type="entry name" value="ALCOHOL DEHYDROGENASE YQHD"/>
    <property type="match status" value="1"/>
</dbReference>
<feature type="domain" description="Fe-containing alcohol dehydrogenase-like C-terminal" evidence="3">
    <location>
        <begin position="189"/>
        <end position="385"/>
    </location>
</feature>
<keyword evidence="5" id="KW-1185">Reference proteome</keyword>
<dbReference type="InterPro" id="IPR056798">
    <property type="entry name" value="ADH_Fe_C"/>
</dbReference>
<evidence type="ECO:0000259" key="2">
    <source>
        <dbReference type="Pfam" id="PF00465"/>
    </source>
</evidence>